<evidence type="ECO:0000313" key="3">
    <source>
        <dbReference type="Proteomes" id="UP001270362"/>
    </source>
</evidence>
<evidence type="ECO:0000313" key="2">
    <source>
        <dbReference type="EMBL" id="KAK3687189.1"/>
    </source>
</evidence>
<dbReference type="Proteomes" id="UP001270362">
    <property type="component" value="Unassembled WGS sequence"/>
</dbReference>
<proteinExistence type="predicted"/>
<reference evidence="2" key="1">
    <citation type="journal article" date="2023" name="Mol. Phylogenet. Evol.">
        <title>Genome-scale phylogeny and comparative genomics of the fungal order Sordariales.</title>
        <authorList>
            <person name="Hensen N."/>
            <person name="Bonometti L."/>
            <person name="Westerberg I."/>
            <person name="Brannstrom I.O."/>
            <person name="Guillou S."/>
            <person name="Cros-Aarteil S."/>
            <person name="Calhoun S."/>
            <person name="Haridas S."/>
            <person name="Kuo A."/>
            <person name="Mondo S."/>
            <person name="Pangilinan J."/>
            <person name="Riley R."/>
            <person name="LaButti K."/>
            <person name="Andreopoulos B."/>
            <person name="Lipzen A."/>
            <person name="Chen C."/>
            <person name="Yan M."/>
            <person name="Daum C."/>
            <person name="Ng V."/>
            <person name="Clum A."/>
            <person name="Steindorff A."/>
            <person name="Ohm R.A."/>
            <person name="Martin F."/>
            <person name="Silar P."/>
            <person name="Natvig D.O."/>
            <person name="Lalanne C."/>
            <person name="Gautier V."/>
            <person name="Ament-Velasquez S.L."/>
            <person name="Kruys A."/>
            <person name="Hutchinson M.I."/>
            <person name="Powell A.J."/>
            <person name="Barry K."/>
            <person name="Miller A.N."/>
            <person name="Grigoriev I.V."/>
            <person name="Debuchy R."/>
            <person name="Gladieux P."/>
            <person name="Hiltunen Thoren M."/>
            <person name="Johannesson H."/>
        </authorList>
    </citation>
    <scope>NUCLEOTIDE SEQUENCE</scope>
    <source>
        <strain evidence="2">CBS 314.62</strain>
    </source>
</reference>
<name>A0AAE0X722_9PEZI</name>
<evidence type="ECO:0000256" key="1">
    <source>
        <dbReference type="SAM" id="MobiDB-lite"/>
    </source>
</evidence>
<dbReference type="AlphaFoldDB" id="A0AAE0X722"/>
<reference evidence="2" key="2">
    <citation type="submission" date="2023-06" db="EMBL/GenBank/DDBJ databases">
        <authorList>
            <consortium name="Lawrence Berkeley National Laboratory"/>
            <person name="Haridas S."/>
            <person name="Hensen N."/>
            <person name="Bonometti L."/>
            <person name="Westerberg I."/>
            <person name="Brannstrom I.O."/>
            <person name="Guillou S."/>
            <person name="Cros-Aarteil S."/>
            <person name="Calhoun S."/>
            <person name="Kuo A."/>
            <person name="Mondo S."/>
            <person name="Pangilinan J."/>
            <person name="Riley R."/>
            <person name="Labutti K."/>
            <person name="Andreopoulos B."/>
            <person name="Lipzen A."/>
            <person name="Chen C."/>
            <person name="Yanf M."/>
            <person name="Daum C."/>
            <person name="Ng V."/>
            <person name="Clum A."/>
            <person name="Steindorff A."/>
            <person name="Ohm R."/>
            <person name="Martin F."/>
            <person name="Silar P."/>
            <person name="Natvig D."/>
            <person name="Lalanne C."/>
            <person name="Gautier V."/>
            <person name="Ament-Velasquez S.L."/>
            <person name="Kruys A."/>
            <person name="Hutchinson M.I."/>
            <person name="Powell A.J."/>
            <person name="Barry K."/>
            <person name="Miller A.N."/>
            <person name="Grigoriev I.V."/>
            <person name="Debuchy R."/>
            <person name="Gladieux P."/>
            <person name="Thoren M.H."/>
            <person name="Johannesson H."/>
        </authorList>
    </citation>
    <scope>NUCLEOTIDE SEQUENCE</scope>
    <source>
        <strain evidence="2">CBS 314.62</strain>
    </source>
</reference>
<feature type="region of interest" description="Disordered" evidence="1">
    <location>
        <begin position="1"/>
        <end position="20"/>
    </location>
</feature>
<sequence>MGLVPANQGNVGSAASTSVKPTNALQKMTSVDSPKLSRKCASGFHSLSKPFERRRFSPYARFRRDSAEVGMWSYGLRYEKTPPFLKEETAGYGDISAGSHTTERHLMATFHPFPRLRLRIWELTTEPRVVVVRERGRIGTRAFFASPTPAFAYGMQPRYTWVNFAVDTIHTDDFTIKSLVVEHPLIRWLTIDAADSEFFYHVHMAGIVMSDMPALERLVILTHENVYEWESIMEDLRRYFDERQAAMPGRPFTNVCIVDQSTGETVDAANYKEVFQGYEDMYLRAAEYENPTYL</sequence>
<protein>
    <submittedName>
        <fullName evidence="2">Uncharacterized protein</fullName>
    </submittedName>
</protein>
<accession>A0AAE0X722</accession>
<organism evidence="2 3">
    <name type="scientific">Podospora appendiculata</name>
    <dbReference type="NCBI Taxonomy" id="314037"/>
    <lineage>
        <taxon>Eukaryota</taxon>
        <taxon>Fungi</taxon>
        <taxon>Dikarya</taxon>
        <taxon>Ascomycota</taxon>
        <taxon>Pezizomycotina</taxon>
        <taxon>Sordariomycetes</taxon>
        <taxon>Sordariomycetidae</taxon>
        <taxon>Sordariales</taxon>
        <taxon>Podosporaceae</taxon>
        <taxon>Podospora</taxon>
    </lineage>
</organism>
<dbReference type="EMBL" id="JAULSO010000002">
    <property type="protein sequence ID" value="KAK3687189.1"/>
    <property type="molecule type" value="Genomic_DNA"/>
</dbReference>
<feature type="compositionally biased region" description="Polar residues" evidence="1">
    <location>
        <begin position="7"/>
        <end position="20"/>
    </location>
</feature>
<comment type="caution">
    <text evidence="2">The sequence shown here is derived from an EMBL/GenBank/DDBJ whole genome shotgun (WGS) entry which is preliminary data.</text>
</comment>
<keyword evidence="3" id="KW-1185">Reference proteome</keyword>
<gene>
    <name evidence="2" type="ORF">B0T22DRAFT_478552</name>
</gene>